<dbReference type="EC" id="4.2.1.96" evidence="3"/>
<dbReference type="eggNOG" id="COG2154">
    <property type="taxonomic scope" value="Bacteria"/>
</dbReference>
<dbReference type="Proteomes" id="UP000010388">
    <property type="component" value="Chromosome"/>
</dbReference>
<dbReference type="InterPro" id="IPR050376">
    <property type="entry name" value="Pterin-4-alpha-carb_dehyd"/>
</dbReference>
<dbReference type="EMBL" id="CP003495">
    <property type="protein sequence ID" value="AFY27355.1"/>
    <property type="molecule type" value="Genomic_DNA"/>
</dbReference>
<protein>
    <recommendedName>
        <fullName evidence="3">4a-hydroxytetrahydrobiopterin dehydratase</fullName>
        <ecNumber evidence="3">4.2.1.96</ecNumber>
    </recommendedName>
</protein>
<dbReference type="SUPFAM" id="SSF55248">
    <property type="entry name" value="PCD-like"/>
    <property type="match status" value="1"/>
</dbReference>
<evidence type="ECO:0000256" key="2">
    <source>
        <dbReference type="ARBA" id="ARBA00006472"/>
    </source>
</evidence>
<dbReference type="InterPro" id="IPR036428">
    <property type="entry name" value="PCD_sf"/>
</dbReference>
<organism evidence="5 6">
    <name type="scientific">Cyanobium gracile (strain ATCC 27147 / PCC 6307)</name>
    <dbReference type="NCBI Taxonomy" id="292564"/>
    <lineage>
        <taxon>Bacteria</taxon>
        <taxon>Bacillati</taxon>
        <taxon>Cyanobacteriota</taxon>
        <taxon>Cyanophyceae</taxon>
        <taxon>Synechococcales</taxon>
        <taxon>Prochlorococcaceae</taxon>
        <taxon>Cyanobium</taxon>
    </lineage>
</organism>
<proteinExistence type="inferred from homology"/>
<dbReference type="AlphaFoldDB" id="K9P2S0"/>
<reference evidence="6" key="1">
    <citation type="journal article" date="2013" name="Proc. Natl. Acad. Sci. U.S.A.">
        <title>Improving the coverage of the cyanobacterial phylum using diversity-driven genome sequencing.</title>
        <authorList>
            <person name="Shih P.M."/>
            <person name="Wu D."/>
            <person name="Latifi A."/>
            <person name="Axen S.D."/>
            <person name="Fewer D.P."/>
            <person name="Talla E."/>
            <person name="Calteau A."/>
            <person name="Cai F."/>
            <person name="Tandeau de Marsac N."/>
            <person name="Rippka R."/>
            <person name="Herdman M."/>
            <person name="Sivonen K."/>
            <person name="Coursin T."/>
            <person name="Laurent T."/>
            <person name="Goodwin L."/>
            <person name="Nolan M."/>
            <person name="Davenport K.W."/>
            <person name="Han C.S."/>
            <person name="Rubin E.M."/>
            <person name="Eisen J.A."/>
            <person name="Woyke T."/>
            <person name="Gugger M."/>
            <person name="Kerfeld C.A."/>
        </authorList>
    </citation>
    <scope>NUCLEOTIDE SEQUENCE [LARGE SCALE GENOMIC DNA]</scope>
    <source>
        <strain evidence="6">ATCC 27147 / PCC 6307</strain>
    </source>
</reference>
<dbReference type="PANTHER" id="PTHR42805">
    <property type="entry name" value="PTERIN-4-ALPHA-CARBINOLAMINE DEHYDRATASE-RELATED"/>
    <property type="match status" value="1"/>
</dbReference>
<dbReference type="GO" id="GO:0006729">
    <property type="term" value="P:tetrahydrobiopterin biosynthetic process"/>
    <property type="evidence" value="ECO:0007669"/>
    <property type="project" value="InterPro"/>
</dbReference>
<dbReference type="OrthoDB" id="9794987at2"/>
<accession>K9P2S0</accession>
<dbReference type="Pfam" id="PF01329">
    <property type="entry name" value="Pterin_4a"/>
    <property type="match status" value="1"/>
</dbReference>
<dbReference type="RefSeq" id="WP_015107814.1">
    <property type="nucleotide sequence ID" value="NC_019675.1"/>
</dbReference>
<dbReference type="Gene3D" id="3.30.1360.20">
    <property type="entry name" value="Transcriptional coactivator/pterin dehydratase"/>
    <property type="match status" value="1"/>
</dbReference>
<evidence type="ECO:0000256" key="3">
    <source>
        <dbReference type="ARBA" id="ARBA00013252"/>
    </source>
</evidence>
<evidence type="ECO:0000256" key="1">
    <source>
        <dbReference type="ARBA" id="ARBA00001554"/>
    </source>
</evidence>
<name>K9P2S0_CYAGP</name>
<comment type="similarity">
    <text evidence="2">Belongs to the pterin-4-alpha-carbinolamine dehydratase family.</text>
</comment>
<dbReference type="KEGG" id="cgc:Cyagr_0144"/>
<keyword evidence="4" id="KW-0456">Lyase</keyword>
<evidence type="ECO:0000313" key="6">
    <source>
        <dbReference type="Proteomes" id="UP000010388"/>
    </source>
</evidence>
<dbReference type="PANTHER" id="PTHR42805:SF1">
    <property type="entry name" value="PTERIN-4-ALPHA-CARBINOLAMINE DEHYDRATASE-RELATED"/>
    <property type="match status" value="1"/>
</dbReference>
<sequence length="114" mass="12538">MQLSNEACIPCQDGGPTLTPGEISDLLGELPGWEVVDGHHLHRVWNFQNFSLALEWVRSAGAICDKQGHHADFKLGWGYAEAIIYTHKSDGLTRSDMVLAARFDALEHDGEGHA</sequence>
<evidence type="ECO:0000313" key="5">
    <source>
        <dbReference type="EMBL" id="AFY27355.1"/>
    </source>
</evidence>
<dbReference type="InterPro" id="IPR001533">
    <property type="entry name" value="Pterin_deHydtase"/>
</dbReference>
<comment type="catalytic activity">
    <reaction evidence="1">
        <text>(4aS,6R)-4a-hydroxy-L-erythro-5,6,7,8-tetrahydrobiopterin = (6R)-L-erythro-6,7-dihydrobiopterin + H2O</text>
        <dbReference type="Rhea" id="RHEA:11920"/>
        <dbReference type="ChEBI" id="CHEBI:15377"/>
        <dbReference type="ChEBI" id="CHEBI:15642"/>
        <dbReference type="ChEBI" id="CHEBI:43120"/>
        <dbReference type="EC" id="4.2.1.96"/>
    </reaction>
</comment>
<evidence type="ECO:0000256" key="4">
    <source>
        <dbReference type="ARBA" id="ARBA00023239"/>
    </source>
</evidence>
<dbReference type="GO" id="GO:0008124">
    <property type="term" value="F:4-alpha-hydroxytetrahydrobiopterin dehydratase activity"/>
    <property type="evidence" value="ECO:0007669"/>
    <property type="project" value="UniProtKB-EC"/>
</dbReference>
<dbReference type="HOGENOM" id="CLU_081974_2_2_3"/>
<gene>
    <name evidence="5" type="ordered locus">Cyagr_0144</name>
</gene>